<organism evidence="3 4">
    <name type="scientific">Gordonia rubripertincta</name>
    <name type="common">Rhodococcus corallinus</name>
    <dbReference type="NCBI Taxonomy" id="36822"/>
    <lineage>
        <taxon>Bacteria</taxon>
        <taxon>Bacillati</taxon>
        <taxon>Actinomycetota</taxon>
        <taxon>Actinomycetes</taxon>
        <taxon>Mycobacteriales</taxon>
        <taxon>Gordoniaceae</taxon>
        <taxon>Gordonia</taxon>
    </lineage>
</organism>
<comment type="caution">
    <text evidence="3">The sequence shown here is derived from an EMBL/GenBank/DDBJ whole genome shotgun (WGS) entry which is preliminary data.</text>
</comment>
<dbReference type="Pfam" id="PF00378">
    <property type="entry name" value="ECH_1"/>
    <property type="match status" value="1"/>
</dbReference>
<dbReference type="SUPFAM" id="SSF52096">
    <property type="entry name" value="ClpP/crotonase"/>
    <property type="match status" value="1"/>
</dbReference>
<evidence type="ECO:0000313" key="4">
    <source>
        <dbReference type="Proteomes" id="UP001067235"/>
    </source>
</evidence>
<accession>A0ABT4MT17</accession>
<keyword evidence="4" id="KW-1185">Reference proteome</keyword>
<reference evidence="3" key="1">
    <citation type="submission" date="2022-12" db="EMBL/GenBank/DDBJ databases">
        <authorList>
            <person name="Krivoruchko A.V."/>
            <person name="Elkin A."/>
        </authorList>
    </citation>
    <scope>NUCLEOTIDE SEQUENCE</scope>
    <source>
        <strain evidence="3">IEGM 1388</strain>
    </source>
</reference>
<evidence type="ECO:0000313" key="3">
    <source>
        <dbReference type="EMBL" id="MCZ4550153.1"/>
    </source>
</evidence>
<evidence type="ECO:0000256" key="1">
    <source>
        <dbReference type="ARBA" id="ARBA00005254"/>
    </source>
</evidence>
<dbReference type="PANTHER" id="PTHR43802:SF1">
    <property type="entry name" value="IP11341P-RELATED"/>
    <property type="match status" value="1"/>
</dbReference>
<comment type="similarity">
    <text evidence="1">Belongs to the enoyl-CoA hydratase/isomerase family.</text>
</comment>
<dbReference type="PANTHER" id="PTHR43802">
    <property type="entry name" value="ENOYL-COA HYDRATASE"/>
    <property type="match status" value="1"/>
</dbReference>
<dbReference type="InterPro" id="IPR001753">
    <property type="entry name" value="Enoyl-CoA_hydra/iso"/>
</dbReference>
<name>A0ABT4MT17_GORRU</name>
<evidence type="ECO:0000256" key="2">
    <source>
        <dbReference type="SAM" id="MobiDB-lite"/>
    </source>
</evidence>
<sequence length="82" mass="8653">MPDEVLVDTVDDSVLVITINRPQVRNAVDEAVAVGIAEALSRLDSDDTLSVGIITGAEGSGRPRRHSGLRRETAVEVDGVLS</sequence>
<dbReference type="RefSeq" id="WP_301570690.1">
    <property type="nucleotide sequence ID" value="NZ_JAPWIE010000002.1"/>
</dbReference>
<dbReference type="InterPro" id="IPR029045">
    <property type="entry name" value="ClpP/crotonase-like_dom_sf"/>
</dbReference>
<feature type="region of interest" description="Disordered" evidence="2">
    <location>
        <begin position="54"/>
        <end position="82"/>
    </location>
</feature>
<proteinExistence type="inferred from homology"/>
<dbReference type="Gene3D" id="3.30.300.220">
    <property type="match status" value="1"/>
</dbReference>
<protein>
    <submittedName>
        <fullName evidence="3">Enoyl-CoA hydratase-related protein</fullName>
    </submittedName>
</protein>
<gene>
    <name evidence="3" type="ORF">O4213_09175</name>
</gene>
<dbReference type="EMBL" id="JAPWIE010000002">
    <property type="protein sequence ID" value="MCZ4550153.1"/>
    <property type="molecule type" value="Genomic_DNA"/>
</dbReference>
<dbReference type="Proteomes" id="UP001067235">
    <property type="component" value="Unassembled WGS sequence"/>
</dbReference>